<name>A0ACC3A5H2_9EURO</name>
<proteinExistence type="predicted"/>
<dbReference type="EMBL" id="JAPDRQ010000093">
    <property type="protein sequence ID" value="KAJ9655561.1"/>
    <property type="molecule type" value="Genomic_DNA"/>
</dbReference>
<sequence>MDVLEKTVYAGSFFELTHSGQDRIISEFQWANNFIHRDAYGDNVPFVGFDTTHNLFYCKTDDPATIKLFLSTISGSIQLWISKQGNDLTESPRLRPLPNTTLPSESRLLRADDLRLPENALIDFDQDSDDSTENTSSNEGGSSIYWQPACGDISILSQDVALAIADITECFICPEPHQKRVRLMHGNTQRASEKLKRLEPLLELIHRHRNGPAARVDHNLLYFTSEAPGTGVCFTQIAQSPHTHRVMVHPSVEDRLEKMLVHEQRNWSTIDGRYVRSENLDPGNDSRTAMFSSSSIWHGFEMTAISNPDNALPRSLSGGSSMVSSEKAGSNGGTIPVQTSKFLGVTEQARLKEWSKNIDANADPQLVGEEPVELDPEALDEPATKRLVADSDSGSEEEKEVTKTSRRVEADSDDDSDSPPVRKSQSIAQATTTEYGTTRFNRKVASQLLADHGSGRGLSIPQQANQKPIPSSANVVSAADFYAGIPREEEQPGSLTNPLQQGLLPQPQRQAEEARKQRRGFGFDGTAEHSEDEKDEKEPVHQQYNAGLQDQEYKAHAAPLTDNTSTFKSQVQFEPSSYGVNERKSQHDSTNSPQSPRDRGDQNEGEWQAVGGNKTRSPTHNFCSRQHWDNGHSGPPHPTSPMARTTSDGNYFRLKQGHEDQGLKTKPQKPRLIDLDEDDRHATRATTTMPPPGLDLRNMADLVPRQEPSGLNSPIESTQQPLINAVSDQAVYNSEGNTLPALSPGGRRTVVDYTPQTQVHKRDISQIRSNVLNSLTAAKRRNSKNKKKSQPVPIGERIEEEDEVSSRKYYNTMNLQASNPGKSKKKPKGGIRETASEAAARRAEALKDAYGPPKQPQKPGAGTTDPAPAQLPQEARKLSKTNPSFASSHANVLQNNLRTQLLKRLVEKLGPIFDASRAFPAAAVESRASTEHTEVKLEFEIQLGQILTSSTSRIKEKKVYERQTWERMFDVPEPSFDVLFSNILTNNGAEIDRLLAMKTGGRNAWDRNEPGQHKVVLEFKCQDKAGLEFKLHVDDKANYHISKGAVEIGKVGIHCPGRIWDACAVLSGTPRWQDIPQEVELAVKDLIHGMHVKQEPVTTVFHRSPPNNSLTVHEVVLQRTSQHRSLIEGEGDLMLKITEVKSLCTQMHLKDKRLFKSFEKPDYEQMAGERRVHYEVSLIHQRIAQGFQENKTLEIGEVTPESSTGQSLLTLEHMQPLLNAALRQVDKMDWVGMYNYGSVRHKKDLEAQRKYDLAATIPPAAAASRYARPMPMPPAGLNIAGPRTVAASRMASASQYGGPTLPIQGIRMNTMAEVWQDPDGALYRIGIGNARIPLGNEDPTGSGDRDVLPDDSASQAGGTRRVRQMAGLNDKPPDFW</sequence>
<comment type="caution">
    <text evidence="1">The sequence shown here is derived from an EMBL/GenBank/DDBJ whole genome shotgun (WGS) entry which is preliminary data.</text>
</comment>
<accession>A0ACC3A5H2</accession>
<dbReference type="Proteomes" id="UP001172386">
    <property type="component" value="Unassembled WGS sequence"/>
</dbReference>
<keyword evidence="2" id="KW-1185">Reference proteome</keyword>
<gene>
    <name evidence="1" type="ORF">H2198_005562</name>
</gene>
<evidence type="ECO:0000313" key="1">
    <source>
        <dbReference type="EMBL" id="KAJ9655561.1"/>
    </source>
</evidence>
<evidence type="ECO:0000313" key="2">
    <source>
        <dbReference type="Proteomes" id="UP001172386"/>
    </source>
</evidence>
<protein>
    <submittedName>
        <fullName evidence="1">Uncharacterized protein</fullName>
    </submittedName>
</protein>
<organism evidence="1 2">
    <name type="scientific">Neophaeococcomyces mojaviensis</name>
    <dbReference type="NCBI Taxonomy" id="3383035"/>
    <lineage>
        <taxon>Eukaryota</taxon>
        <taxon>Fungi</taxon>
        <taxon>Dikarya</taxon>
        <taxon>Ascomycota</taxon>
        <taxon>Pezizomycotina</taxon>
        <taxon>Eurotiomycetes</taxon>
        <taxon>Chaetothyriomycetidae</taxon>
        <taxon>Chaetothyriales</taxon>
        <taxon>Chaetothyriales incertae sedis</taxon>
        <taxon>Neophaeococcomyces</taxon>
    </lineage>
</organism>
<reference evidence="1" key="1">
    <citation type="submission" date="2022-10" db="EMBL/GenBank/DDBJ databases">
        <title>Culturing micro-colonial fungi from biological soil crusts in the Mojave desert and describing Neophaeococcomyces mojavensis, and introducing the new genera and species Taxawa tesnikishii.</title>
        <authorList>
            <person name="Kurbessoian T."/>
            <person name="Stajich J.E."/>
        </authorList>
    </citation>
    <scope>NUCLEOTIDE SEQUENCE</scope>
    <source>
        <strain evidence="1">JES_112</strain>
    </source>
</reference>